<keyword evidence="2" id="KW-0813">Transport</keyword>
<dbReference type="PANTHER" id="PTHR30193:SF37">
    <property type="entry name" value="INNER MEMBRANE ABC TRANSPORTER PERMEASE PROTEIN YCJO"/>
    <property type="match status" value="1"/>
</dbReference>
<evidence type="ECO:0000256" key="6">
    <source>
        <dbReference type="ARBA" id="ARBA00023136"/>
    </source>
</evidence>
<name>A0A2T4IA47_9MOLU</name>
<gene>
    <name evidence="8" type="primary">gtsB</name>
    <name evidence="8" type="ORF">MLEAa_4080</name>
</gene>
<dbReference type="AlphaFoldDB" id="A0A2T4IA47"/>
<dbReference type="EMBL" id="LAUU01000008">
    <property type="protein sequence ID" value="PTD31389.1"/>
    <property type="molecule type" value="Genomic_DNA"/>
</dbReference>
<accession>A0A2T4IA47</accession>
<feature type="transmembrane region" description="Helical" evidence="7">
    <location>
        <begin position="236"/>
        <end position="256"/>
    </location>
</feature>
<comment type="subcellular location">
    <subcellularLocation>
        <location evidence="1">Cell membrane</location>
        <topology evidence="1">Multi-pass membrane protein</topology>
    </subcellularLocation>
</comment>
<dbReference type="Proteomes" id="UP000241093">
    <property type="component" value="Unassembled WGS sequence"/>
</dbReference>
<evidence type="ECO:0000256" key="2">
    <source>
        <dbReference type="ARBA" id="ARBA00022448"/>
    </source>
</evidence>
<evidence type="ECO:0000256" key="5">
    <source>
        <dbReference type="ARBA" id="ARBA00022989"/>
    </source>
</evidence>
<feature type="transmembrane region" description="Helical" evidence="7">
    <location>
        <begin position="92"/>
        <end position="117"/>
    </location>
</feature>
<feature type="transmembrane region" description="Helical" evidence="7">
    <location>
        <begin position="293"/>
        <end position="313"/>
    </location>
</feature>
<dbReference type="PANTHER" id="PTHR30193">
    <property type="entry name" value="ABC TRANSPORTER PERMEASE PROTEIN"/>
    <property type="match status" value="1"/>
</dbReference>
<keyword evidence="5 7" id="KW-1133">Transmembrane helix</keyword>
<evidence type="ECO:0000256" key="4">
    <source>
        <dbReference type="ARBA" id="ARBA00022692"/>
    </source>
</evidence>
<evidence type="ECO:0000313" key="8">
    <source>
        <dbReference type="EMBL" id="PTD31389.1"/>
    </source>
</evidence>
<feature type="transmembrane region" description="Helical" evidence="7">
    <location>
        <begin position="180"/>
        <end position="203"/>
    </location>
</feature>
<feature type="transmembrane region" description="Helical" evidence="7">
    <location>
        <begin position="129"/>
        <end position="153"/>
    </location>
</feature>
<dbReference type="GO" id="GO:0005886">
    <property type="term" value="C:plasma membrane"/>
    <property type="evidence" value="ECO:0007669"/>
    <property type="project" value="UniProtKB-SubCell"/>
</dbReference>
<evidence type="ECO:0000313" key="9">
    <source>
        <dbReference type="Proteomes" id="UP000241093"/>
    </source>
</evidence>
<dbReference type="InterPro" id="IPR035906">
    <property type="entry name" value="MetI-like_sf"/>
</dbReference>
<evidence type="ECO:0000256" key="7">
    <source>
        <dbReference type="SAM" id="Phobius"/>
    </source>
</evidence>
<keyword evidence="4 7" id="KW-0812">Transmembrane</keyword>
<dbReference type="SUPFAM" id="SSF161098">
    <property type="entry name" value="MetI-like"/>
    <property type="match status" value="1"/>
</dbReference>
<reference evidence="8 9" key="1">
    <citation type="submission" date="2015-04" db="EMBL/GenBank/DDBJ databases">
        <title>Genome sequence of Mycoplasma leachii strain 06049.</title>
        <authorList>
            <person name="Sirand-Pugnet P."/>
            <person name="Breton M."/>
            <person name="Dordet-Frisoni E."/>
            <person name="Baranowski E."/>
            <person name="Barre A."/>
            <person name="Couture C."/>
            <person name="Dupuy V."/>
            <person name="Gaurivaud P."/>
            <person name="Jacob D."/>
            <person name="Lemaitre C."/>
            <person name="Manso-Silvan L."/>
            <person name="Nikolski M."/>
            <person name="Nouvel L.-X."/>
            <person name="Poumarat F."/>
            <person name="Tardy F."/>
            <person name="Thebault P."/>
            <person name="Theil S."/>
            <person name="Citti C."/>
            <person name="Thiaucourt F."/>
            <person name="Blanchard A."/>
        </authorList>
    </citation>
    <scope>NUCLEOTIDE SEQUENCE [LARGE SCALE GENOMIC DNA]</scope>
    <source>
        <strain evidence="8 9">06049</strain>
    </source>
</reference>
<evidence type="ECO:0000256" key="1">
    <source>
        <dbReference type="ARBA" id="ARBA00004651"/>
    </source>
</evidence>
<feature type="transmembrane region" description="Helical" evidence="7">
    <location>
        <begin position="31"/>
        <end position="54"/>
    </location>
</feature>
<keyword evidence="3" id="KW-1003">Cell membrane</keyword>
<keyword evidence="6 7" id="KW-0472">Membrane</keyword>
<organism evidence="8 9">
    <name type="scientific">Mycoplasma leachii 06049</name>
    <dbReference type="NCBI Taxonomy" id="1188244"/>
    <lineage>
        <taxon>Bacteria</taxon>
        <taxon>Bacillati</taxon>
        <taxon>Mycoplasmatota</taxon>
        <taxon>Mollicutes</taxon>
        <taxon>Mycoplasmataceae</taxon>
        <taxon>Mycoplasma</taxon>
    </lineage>
</organism>
<dbReference type="InterPro" id="IPR051393">
    <property type="entry name" value="ABC_transporter_permease"/>
</dbReference>
<evidence type="ECO:0000256" key="3">
    <source>
        <dbReference type="ARBA" id="ARBA00022475"/>
    </source>
</evidence>
<dbReference type="Gene3D" id="1.10.3720.10">
    <property type="entry name" value="MetI-like"/>
    <property type="match status" value="1"/>
</dbReference>
<proteinExistence type="predicted"/>
<sequence length="342" mass="39850">MEIVFMNKFLLKFKQKDSFNLKLKLKNSLPVLKIILLMLPLLFLILLFTIIPIFHTFIKSLRFTPNEANRTIYEYNFKNYNNILSDPNFKHAILNSTFVLLFGTGISIILALIFSFIINSLISRTTKSVLLSVIYSQFFISGFAIGIAFTNFFGSKNLFFYILGLNQYSFTSGNKRLPIWIYYAIYQIWRSLPFNLILFAAALSRSDYKYKKLMLNDKLTLLQSFRYVYLNELSKVLFSILFTNFIFACLLLPSALLEDSFNVDLNHAHTLTSYTIKYFGWGSSGILRFEKGYSAAFFSFSYLVLLLCLILLLRPKTIKSIYKLIKRVIVKNRGKYENKNNN</sequence>
<comment type="caution">
    <text evidence="8">The sequence shown here is derived from an EMBL/GenBank/DDBJ whole genome shotgun (WGS) entry which is preliminary data.</text>
</comment>
<protein>
    <submittedName>
        <fullName evidence="8">Glycerol transporter subunit B</fullName>
    </submittedName>
</protein>